<proteinExistence type="inferred from homology"/>
<dbReference type="GO" id="GO:0032259">
    <property type="term" value="P:methylation"/>
    <property type="evidence" value="ECO:0007669"/>
    <property type="project" value="UniProtKB-KW"/>
</dbReference>
<keyword evidence="3 6" id="KW-0808">Transferase</keyword>
<sequence length="312" mass="34657">MTGQNAGFYIRRERETWSFSKHPQLEDTAAYLEGQVDIVIGGPPCQGHSNFNNATRKVDARNGLYFAAVAMAVALRPHAIIFENVPEVRIARSQVVGVAKALLESSGYIVRDFVLTATDFGWPQTRKRHFLLASRTGIASESDLREIYGGPHPTSSSFLARLPRRAKPNLLNEVPEFNEDTQRRLRFYAENEGVYDLPLHLRPPCHRNGTTYESVYGRIRPDGPFPTITTGFLTPGRGRFVHPCEPRTLTPSEAAFVQGFPAWYDFGEDEGLSRKLLTKWIGDAVPLPLGYVAAMAVLPGMLGTTLREVAGV</sequence>
<dbReference type="GO" id="GO:0044027">
    <property type="term" value="P:negative regulation of gene expression via chromosomal CpG island methylation"/>
    <property type="evidence" value="ECO:0007669"/>
    <property type="project" value="TreeGrafter"/>
</dbReference>
<name>A0A809RG47_9BACT</name>
<dbReference type="InterPro" id="IPR029063">
    <property type="entry name" value="SAM-dependent_MTases_sf"/>
</dbReference>
<dbReference type="PROSITE" id="PS51679">
    <property type="entry name" value="SAM_MT_C5"/>
    <property type="match status" value="1"/>
</dbReference>
<dbReference type="SUPFAM" id="SSF53335">
    <property type="entry name" value="S-adenosyl-L-methionine-dependent methyltransferases"/>
    <property type="match status" value="1"/>
</dbReference>
<evidence type="ECO:0000256" key="4">
    <source>
        <dbReference type="ARBA" id="ARBA00022691"/>
    </source>
</evidence>
<dbReference type="EC" id="2.1.1.37" evidence="1"/>
<keyword evidence="4 6" id="KW-0949">S-adenosyl-L-methionine</keyword>
<keyword evidence="5" id="KW-0680">Restriction system</keyword>
<protein>
    <recommendedName>
        <fullName evidence="1">DNA (cytosine-5-)-methyltransferase</fullName>
        <ecNumber evidence="1">2.1.1.37</ecNumber>
    </recommendedName>
</protein>
<feature type="active site" evidence="6">
    <location>
        <position position="45"/>
    </location>
</feature>
<evidence type="ECO:0000256" key="1">
    <source>
        <dbReference type="ARBA" id="ARBA00011975"/>
    </source>
</evidence>
<dbReference type="GO" id="GO:0009307">
    <property type="term" value="P:DNA restriction-modification system"/>
    <property type="evidence" value="ECO:0007669"/>
    <property type="project" value="UniProtKB-KW"/>
</dbReference>
<dbReference type="PANTHER" id="PTHR10629:SF52">
    <property type="entry name" value="DNA (CYTOSINE-5)-METHYLTRANSFERASE 1"/>
    <property type="match status" value="1"/>
</dbReference>
<dbReference type="EMBL" id="AP021858">
    <property type="protein sequence ID" value="BBO23435.1"/>
    <property type="molecule type" value="Genomic_DNA"/>
</dbReference>
<dbReference type="KEGG" id="npy:NPRO_10300"/>
<evidence type="ECO:0000256" key="3">
    <source>
        <dbReference type="ARBA" id="ARBA00022679"/>
    </source>
</evidence>
<dbReference type="InterPro" id="IPR050390">
    <property type="entry name" value="C5-Methyltransferase"/>
</dbReference>
<reference evidence="7" key="1">
    <citation type="journal article" name="DNA Res.">
        <title>The physiological potential of anammox bacteria as revealed by their core genome structure.</title>
        <authorList>
            <person name="Okubo T."/>
            <person name="Toyoda A."/>
            <person name="Fukuhara K."/>
            <person name="Uchiyama I."/>
            <person name="Harigaya Y."/>
            <person name="Kuroiwa M."/>
            <person name="Suzuki T."/>
            <person name="Murakami Y."/>
            <person name="Suwa Y."/>
            <person name="Takami H."/>
        </authorList>
    </citation>
    <scope>NUCLEOTIDE SEQUENCE</scope>
    <source>
        <strain evidence="7">317325-2</strain>
    </source>
</reference>
<dbReference type="GO" id="GO:0003677">
    <property type="term" value="F:DNA binding"/>
    <property type="evidence" value="ECO:0007669"/>
    <property type="project" value="TreeGrafter"/>
</dbReference>
<evidence type="ECO:0000256" key="6">
    <source>
        <dbReference type="PROSITE-ProRule" id="PRU01016"/>
    </source>
</evidence>
<dbReference type="Pfam" id="PF00145">
    <property type="entry name" value="DNA_methylase"/>
    <property type="match status" value="1"/>
</dbReference>
<evidence type="ECO:0000256" key="5">
    <source>
        <dbReference type="ARBA" id="ARBA00022747"/>
    </source>
</evidence>
<dbReference type="InterPro" id="IPR001525">
    <property type="entry name" value="C5_MeTfrase"/>
</dbReference>
<dbReference type="PANTHER" id="PTHR10629">
    <property type="entry name" value="CYTOSINE-SPECIFIC METHYLTRANSFERASE"/>
    <property type="match status" value="1"/>
</dbReference>
<keyword evidence="2 6" id="KW-0489">Methyltransferase</keyword>
<gene>
    <name evidence="7" type="ORF">NPRO_10300</name>
</gene>
<dbReference type="GO" id="GO:0003886">
    <property type="term" value="F:DNA (cytosine-5-)-methyltransferase activity"/>
    <property type="evidence" value="ECO:0007669"/>
    <property type="project" value="UniProtKB-EC"/>
</dbReference>
<comment type="similarity">
    <text evidence="6">Belongs to the class I-like SAM-binding methyltransferase superfamily. C5-methyltransferase family.</text>
</comment>
<dbReference type="Proteomes" id="UP000662873">
    <property type="component" value="Chromosome"/>
</dbReference>
<dbReference type="Gene3D" id="3.40.50.150">
    <property type="entry name" value="Vaccinia Virus protein VP39"/>
    <property type="match status" value="1"/>
</dbReference>
<evidence type="ECO:0000313" key="7">
    <source>
        <dbReference type="EMBL" id="BBO23435.1"/>
    </source>
</evidence>
<evidence type="ECO:0000313" key="8">
    <source>
        <dbReference type="Proteomes" id="UP000662873"/>
    </source>
</evidence>
<dbReference type="Gene3D" id="3.90.120.10">
    <property type="entry name" value="DNA Methylase, subunit A, domain 2"/>
    <property type="match status" value="1"/>
</dbReference>
<organism evidence="7 8">
    <name type="scientific">Candidatus Nitrosymbiomonas proteolyticus</name>
    <dbReference type="NCBI Taxonomy" id="2608984"/>
    <lineage>
        <taxon>Bacteria</taxon>
        <taxon>Bacillati</taxon>
        <taxon>Armatimonadota</taxon>
        <taxon>Armatimonadota incertae sedis</taxon>
        <taxon>Candidatus Nitrosymbiomonas</taxon>
    </lineage>
</organism>
<evidence type="ECO:0000256" key="2">
    <source>
        <dbReference type="ARBA" id="ARBA00022603"/>
    </source>
</evidence>
<accession>A0A809RG47</accession>
<dbReference type="AlphaFoldDB" id="A0A809RG47"/>